<gene>
    <name evidence="1" type="ORF">Pmgp_02919</name>
</gene>
<dbReference type="Proteomes" id="UP000297597">
    <property type="component" value="Unassembled WGS sequence"/>
</dbReference>
<keyword evidence="2" id="KW-1185">Reference proteome</keyword>
<name>A0A4Y7RLD9_9FIRM</name>
<dbReference type="RefSeq" id="WP_134214705.1">
    <property type="nucleotide sequence ID" value="NZ_QFFZ01000040.1"/>
</dbReference>
<sequence length="240" mass="27887">MKEIKKLFEESESEITKLIIDKAEQGGYTRYTSANIKDWLLSVREITKGIVKLCLRNETDTLYVDSNYESDEITAFGIKEARYHRSRGVPLSMYLGMAKNYRKAFLAEIGNSHLEPARKESVLKKINLYFDQFEIGCCMEWEKSTTDQKLYELQEVNRLLGNEISRLRHTNGEVLDFFNNFSNEMCTKVKEILDLMENLFNQDLDEEQREKIKAVYLKSKQLHTLLGDIQQKARSAVAGS</sequence>
<dbReference type="Gene3D" id="1.10.287.130">
    <property type="match status" value="1"/>
</dbReference>
<accession>A0A4Y7RLD9</accession>
<reference evidence="1 2" key="1">
    <citation type="journal article" date="2018" name="Environ. Microbiol.">
        <title>Novel energy conservation strategies and behaviour of Pelotomaculum schinkii driving syntrophic propionate catabolism.</title>
        <authorList>
            <person name="Hidalgo-Ahumada C.A.P."/>
            <person name="Nobu M.K."/>
            <person name="Narihiro T."/>
            <person name="Tamaki H."/>
            <person name="Liu W.T."/>
            <person name="Kamagata Y."/>
            <person name="Stams A.J.M."/>
            <person name="Imachi H."/>
            <person name="Sousa D.Z."/>
        </authorList>
    </citation>
    <scope>NUCLEOTIDE SEQUENCE [LARGE SCALE GENOMIC DNA]</scope>
    <source>
        <strain evidence="1 2">MGP</strain>
    </source>
</reference>
<protein>
    <submittedName>
        <fullName evidence="1">Uncharacterized protein</fullName>
    </submittedName>
</protein>
<evidence type="ECO:0000313" key="2">
    <source>
        <dbReference type="Proteomes" id="UP000297597"/>
    </source>
</evidence>
<dbReference type="AlphaFoldDB" id="A0A4Y7RLD9"/>
<proteinExistence type="predicted"/>
<comment type="caution">
    <text evidence="1">The sequence shown here is derived from an EMBL/GenBank/DDBJ whole genome shotgun (WGS) entry which is preliminary data.</text>
</comment>
<dbReference type="EMBL" id="QFFZ01000040">
    <property type="protein sequence ID" value="TEB09673.1"/>
    <property type="molecule type" value="Genomic_DNA"/>
</dbReference>
<organism evidence="1 2">
    <name type="scientific">Pelotomaculum propionicicum</name>
    <dbReference type="NCBI Taxonomy" id="258475"/>
    <lineage>
        <taxon>Bacteria</taxon>
        <taxon>Bacillati</taxon>
        <taxon>Bacillota</taxon>
        <taxon>Clostridia</taxon>
        <taxon>Eubacteriales</taxon>
        <taxon>Desulfotomaculaceae</taxon>
        <taxon>Pelotomaculum</taxon>
    </lineage>
</organism>
<evidence type="ECO:0000313" key="1">
    <source>
        <dbReference type="EMBL" id="TEB09673.1"/>
    </source>
</evidence>
<dbReference type="OrthoDB" id="257098at2"/>